<gene>
    <name evidence="2" type="ORF">GLYMA_11G198000</name>
</gene>
<dbReference type="PANTHER" id="PTHR37722">
    <property type="entry name" value="OS01G0167700 PROTEIN"/>
    <property type="match status" value="1"/>
</dbReference>
<dbReference type="SMR" id="K7LR56"/>
<dbReference type="Proteomes" id="UP000008827">
    <property type="component" value="Chromosome 11"/>
</dbReference>
<evidence type="ECO:0000313" key="2">
    <source>
        <dbReference type="EMBL" id="KRH30647.1"/>
    </source>
</evidence>
<dbReference type="InParanoid" id="K7LR56"/>
<proteinExistence type="predicted"/>
<dbReference type="OrthoDB" id="994901at2759"/>
<protein>
    <submittedName>
        <fullName evidence="2 3">Uncharacterized protein</fullName>
    </submittedName>
</protein>
<feature type="compositionally biased region" description="Polar residues" evidence="1">
    <location>
        <begin position="47"/>
        <end position="60"/>
    </location>
</feature>
<reference evidence="2" key="3">
    <citation type="submission" date="2018-07" db="EMBL/GenBank/DDBJ databases">
        <title>WGS assembly of Glycine max.</title>
        <authorList>
            <person name="Schmutz J."/>
            <person name="Cannon S."/>
            <person name="Schlueter J."/>
            <person name="Ma J."/>
            <person name="Mitros T."/>
            <person name="Nelson W."/>
            <person name="Hyten D."/>
            <person name="Song Q."/>
            <person name="Thelen J."/>
            <person name="Cheng J."/>
            <person name="Xu D."/>
            <person name="Hellsten U."/>
            <person name="May G."/>
            <person name="Yu Y."/>
            <person name="Sakurai T."/>
            <person name="Umezawa T."/>
            <person name="Bhattacharyya M."/>
            <person name="Sandhu D."/>
            <person name="Valliyodan B."/>
            <person name="Lindquist E."/>
            <person name="Peto M."/>
            <person name="Grant D."/>
            <person name="Shu S."/>
            <person name="Goodstein D."/>
            <person name="Barry K."/>
            <person name="Futrell-Griggs M."/>
            <person name="Abernathy B."/>
            <person name="Du J."/>
            <person name="Tian Z."/>
            <person name="Zhu L."/>
            <person name="Gill N."/>
            <person name="Joshi T."/>
            <person name="Libault M."/>
            <person name="Sethuraman A."/>
            <person name="Zhang X."/>
            <person name="Shinozaki K."/>
            <person name="Nguyen H."/>
            <person name="Wing R."/>
            <person name="Cregan P."/>
            <person name="Specht J."/>
            <person name="Grimwood J."/>
            <person name="Rokhsar D."/>
            <person name="Stacey G."/>
            <person name="Shoemaker R."/>
            <person name="Jackson S."/>
        </authorList>
    </citation>
    <scope>NUCLEOTIDE SEQUENCE</scope>
    <source>
        <tissue evidence="2">Callus</tissue>
    </source>
</reference>
<dbReference type="PANTHER" id="PTHR37722:SF2">
    <property type="entry name" value="OS01G0167700 PROTEIN"/>
    <property type="match status" value="1"/>
</dbReference>
<dbReference type="EMBL" id="CM000844">
    <property type="protein sequence ID" value="KRH30647.1"/>
    <property type="molecule type" value="Genomic_DNA"/>
</dbReference>
<feature type="region of interest" description="Disordered" evidence="1">
    <location>
        <begin position="29"/>
        <end position="60"/>
    </location>
</feature>
<feature type="region of interest" description="Disordered" evidence="1">
    <location>
        <begin position="161"/>
        <end position="186"/>
    </location>
</feature>
<evidence type="ECO:0000313" key="4">
    <source>
        <dbReference type="Proteomes" id="UP000008827"/>
    </source>
</evidence>
<accession>K7LR56</accession>
<dbReference type="EnsemblPlants" id="KRH30647">
    <property type="protein sequence ID" value="KRH30647"/>
    <property type="gene ID" value="GLYMA_11G198000"/>
</dbReference>
<name>K7LR56_SOYBN</name>
<evidence type="ECO:0000256" key="1">
    <source>
        <dbReference type="SAM" id="MobiDB-lite"/>
    </source>
</evidence>
<dbReference type="AlphaFoldDB" id="K7LR56"/>
<keyword evidence="4" id="KW-1185">Reference proteome</keyword>
<dbReference type="PaxDb" id="3847-GLYMA11G31253.1"/>
<dbReference type="Gramene" id="KRH30647">
    <property type="protein sequence ID" value="KRH30647"/>
    <property type="gene ID" value="GLYMA_11G198000"/>
</dbReference>
<organism evidence="3">
    <name type="scientific">Glycine max</name>
    <name type="common">Soybean</name>
    <name type="synonym">Glycine hispida</name>
    <dbReference type="NCBI Taxonomy" id="3847"/>
    <lineage>
        <taxon>Eukaryota</taxon>
        <taxon>Viridiplantae</taxon>
        <taxon>Streptophyta</taxon>
        <taxon>Embryophyta</taxon>
        <taxon>Tracheophyta</taxon>
        <taxon>Spermatophyta</taxon>
        <taxon>Magnoliopsida</taxon>
        <taxon>eudicotyledons</taxon>
        <taxon>Gunneridae</taxon>
        <taxon>Pentapetalae</taxon>
        <taxon>rosids</taxon>
        <taxon>fabids</taxon>
        <taxon>Fabales</taxon>
        <taxon>Fabaceae</taxon>
        <taxon>Papilionoideae</taxon>
        <taxon>50 kb inversion clade</taxon>
        <taxon>NPAAA clade</taxon>
        <taxon>indigoferoid/millettioid clade</taxon>
        <taxon>Phaseoleae</taxon>
        <taxon>Glycine</taxon>
        <taxon>Glycine subgen. Soja</taxon>
    </lineage>
</organism>
<sequence>MCINNIDRREQKESIEMLLQALENKKKNAFASTRNKYSTKDEKCRSMPNSSKQMPSHYSNSTLQEELGAHNSWQFEERNPSVDKSSVAAPFCLDLEADFAVFGSKNKIVDPFSVFTTPELSNKVKASPSSGGFKKAAPLADSPPCSFTSEKFAFDCSTAFPNVGSWPTSPRLSPDFQTKGKKSEDK</sequence>
<reference evidence="2 3" key="1">
    <citation type="journal article" date="2010" name="Nature">
        <title>Genome sequence of the palaeopolyploid soybean.</title>
        <authorList>
            <person name="Schmutz J."/>
            <person name="Cannon S.B."/>
            <person name="Schlueter J."/>
            <person name="Ma J."/>
            <person name="Mitros T."/>
            <person name="Nelson W."/>
            <person name="Hyten D.L."/>
            <person name="Song Q."/>
            <person name="Thelen J.J."/>
            <person name="Cheng J."/>
            <person name="Xu D."/>
            <person name="Hellsten U."/>
            <person name="May G.D."/>
            <person name="Yu Y."/>
            <person name="Sakurai T."/>
            <person name="Umezawa T."/>
            <person name="Bhattacharyya M.K."/>
            <person name="Sandhu D."/>
            <person name="Valliyodan B."/>
            <person name="Lindquist E."/>
            <person name="Peto M."/>
            <person name="Grant D."/>
            <person name="Shu S."/>
            <person name="Goodstein D."/>
            <person name="Barry K."/>
            <person name="Futrell-Griggs M."/>
            <person name="Abernathy B."/>
            <person name="Du J."/>
            <person name="Tian Z."/>
            <person name="Zhu L."/>
            <person name="Gill N."/>
            <person name="Joshi T."/>
            <person name="Libault M."/>
            <person name="Sethuraman A."/>
            <person name="Zhang X.-C."/>
            <person name="Shinozaki K."/>
            <person name="Nguyen H.T."/>
            <person name="Wing R.A."/>
            <person name="Cregan P."/>
            <person name="Specht J."/>
            <person name="Grimwood J."/>
            <person name="Rokhsar D."/>
            <person name="Stacey G."/>
            <person name="Shoemaker R.C."/>
            <person name="Jackson S.A."/>
        </authorList>
    </citation>
    <scope>NUCLEOTIDE SEQUENCE [LARGE SCALE GENOMIC DNA]</scope>
    <source>
        <strain evidence="3">cv. Williams 82</strain>
        <tissue evidence="2">Callus</tissue>
    </source>
</reference>
<reference evidence="3" key="2">
    <citation type="submission" date="2018-02" db="UniProtKB">
        <authorList>
            <consortium name="EnsemblPlants"/>
        </authorList>
    </citation>
    <scope>IDENTIFICATION</scope>
    <source>
        <strain evidence="3">Williams 82</strain>
    </source>
</reference>
<dbReference type="HOGENOM" id="CLU_1456907_0_0_1"/>
<evidence type="ECO:0000313" key="3">
    <source>
        <dbReference type="EnsemblPlants" id="KRH30647"/>
    </source>
</evidence>